<dbReference type="EMBL" id="CM000880">
    <property type="protein sequence ID" value="PNT78341.1"/>
    <property type="molecule type" value="Genomic_DNA"/>
</dbReference>
<reference evidence="5" key="2">
    <citation type="submission" date="2017-06" db="EMBL/GenBank/DDBJ databases">
        <title>WGS assembly of Brachypodium distachyon.</title>
        <authorList>
            <consortium name="The International Brachypodium Initiative"/>
            <person name="Lucas S."/>
            <person name="Harmon-Smith M."/>
            <person name="Lail K."/>
            <person name="Tice H."/>
            <person name="Grimwood J."/>
            <person name="Bruce D."/>
            <person name="Barry K."/>
            <person name="Shu S."/>
            <person name="Lindquist E."/>
            <person name="Wang M."/>
            <person name="Pitluck S."/>
            <person name="Vogel J.P."/>
            <person name="Garvin D.F."/>
            <person name="Mockler T.C."/>
            <person name="Schmutz J."/>
            <person name="Rokhsar D."/>
            <person name="Bevan M.W."/>
        </authorList>
    </citation>
    <scope>NUCLEOTIDE SEQUENCE</scope>
    <source>
        <strain evidence="5">Bd21</strain>
    </source>
</reference>
<accession>A0A2K2DVN7</accession>
<organism evidence="5">
    <name type="scientific">Brachypodium distachyon</name>
    <name type="common">Purple false brome</name>
    <name type="synonym">Trachynia distachya</name>
    <dbReference type="NCBI Taxonomy" id="15368"/>
    <lineage>
        <taxon>Eukaryota</taxon>
        <taxon>Viridiplantae</taxon>
        <taxon>Streptophyta</taxon>
        <taxon>Embryophyta</taxon>
        <taxon>Tracheophyta</taxon>
        <taxon>Spermatophyta</taxon>
        <taxon>Magnoliopsida</taxon>
        <taxon>Liliopsida</taxon>
        <taxon>Poales</taxon>
        <taxon>Poaceae</taxon>
        <taxon>BOP clade</taxon>
        <taxon>Pooideae</taxon>
        <taxon>Stipodae</taxon>
        <taxon>Brachypodieae</taxon>
        <taxon>Brachypodium</taxon>
    </lineage>
</organism>
<dbReference type="Gene3D" id="1.25.40.420">
    <property type="match status" value="1"/>
</dbReference>
<evidence type="ECO:0000259" key="4">
    <source>
        <dbReference type="PROSITE" id="PS50097"/>
    </source>
</evidence>
<reference evidence="6" key="3">
    <citation type="submission" date="2018-08" db="UniProtKB">
        <authorList>
            <consortium name="EnsemblPlants"/>
        </authorList>
    </citation>
    <scope>IDENTIFICATION</scope>
    <source>
        <strain evidence="6">cv. Bd21</strain>
    </source>
</reference>
<name>A0A2K2DVN7_BRADI</name>
<dbReference type="EnsemblPlants" id="PNT78341">
    <property type="protein sequence ID" value="PNT78341"/>
    <property type="gene ID" value="BRADI_1g77791v3"/>
</dbReference>
<evidence type="ECO:0000313" key="5">
    <source>
        <dbReference type="EMBL" id="PNT78341.1"/>
    </source>
</evidence>
<feature type="region of interest" description="Disordered" evidence="3">
    <location>
        <begin position="374"/>
        <end position="394"/>
    </location>
</feature>
<dbReference type="Proteomes" id="UP000008810">
    <property type="component" value="Chromosome 1"/>
</dbReference>
<dbReference type="STRING" id="15368.A0A2K2DVN7"/>
<comment type="pathway">
    <text evidence="1">Protein modification; protein ubiquitination.</text>
</comment>
<dbReference type="PROSITE" id="PS50097">
    <property type="entry name" value="BTB"/>
    <property type="match status" value="1"/>
</dbReference>
<evidence type="ECO:0000256" key="2">
    <source>
        <dbReference type="ARBA" id="ARBA00010846"/>
    </source>
</evidence>
<dbReference type="Gene3D" id="2.60.210.10">
    <property type="entry name" value="Apoptosis, Tumor Necrosis Factor Receptor Associated Protein 2, Chain A"/>
    <property type="match status" value="1"/>
</dbReference>
<dbReference type="InterPro" id="IPR000210">
    <property type="entry name" value="BTB/POZ_dom"/>
</dbReference>
<feature type="domain" description="BTB" evidence="4">
    <location>
        <begin position="191"/>
        <end position="265"/>
    </location>
</feature>
<comment type="similarity">
    <text evidence="2">Belongs to the Tdpoz family.</text>
</comment>
<evidence type="ECO:0000256" key="1">
    <source>
        <dbReference type="ARBA" id="ARBA00004906"/>
    </source>
</evidence>
<keyword evidence="7" id="KW-1185">Reference proteome</keyword>
<dbReference type="InterPro" id="IPR011333">
    <property type="entry name" value="SKP1/BTB/POZ_sf"/>
</dbReference>
<protein>
    <recommendedName>
        <fullName evidence="4">BTB domain-containing protein</fullName>
    </recommendedName>
</protein>
<dbReference type="Gramene" id="PNT78341">
    <property type="protein sequence ID" value="PNT78341"/>
    <property type="gene ID" value="BRADI_1g77791v3"/>
</dbReference>
<dbReference type="CDD" id="cd00121">
    <property type="entry name" value="MATH"/>
    <property type="match status" value="1"/>
</dbReference>
<evidence type="ECO:0000313" key="6">
    <source>
        <dbReference type="EnsemblPlants" id="PNT78341"/>
    </source>
</evidence>
<dbReference type="AlphaFoldDB" id="A0A2K2DVN7"/>
<dbReference type="InterPro" id="IPR056423">
    <property type="entry name" value="BACK_BPM_SPOP"/>
</dbReference>
<feature type="compositionally biased region" description="Basic residues" evidence="3">
    <location>
        <begin position="385"/>
        <end position="394"/>
    </location>
</feature>
<dbReference type="GeneID" id="100827038"/>
<evidence type="ECO:0000256" key="3">
    <source>
        <dbReference type="SAM" id="MobiDB-lite"/>
    </source>
</evidence>
<dbReference type="InterPro" id="IPR002083">
    <property type="entry name" value="MATH/TRAF_dom"/>
</dbReference>
<dbReference type="InterPro" id="IPR045005">
    <property type="entry name" value="BPM1-6"/>
</dbReference>
<dbReference type="InterPro" id="IPR008974">
    <property type="entry name" value="TRAF-like"/>
</dbReference>
<gene>
    <name evidence="6" type="primary">LOC100827038</name>
    <name evidence="5" type="ORF">BRADI_1g77791v3</name>
</gene>
<dbReference type="SUPFAM" id="SSF54695">
    <property type="entry name" value="POZ domain"/>
    <property type="match status" value="1"/>
</dbReference>
<dbReference type="Pfam" id="PF24570">
    <property type="entry name" value="BACK_BPM_SPOP"/>
    <property type="match status" value="1"/>
</dbReference>
<dbReference type="RefSeq" id="XP_003562203.1">
    <property type="nucleotide sequence ID" value="XM_003562155.4"/>
</dbReference>
<dbReference type="OrthoDB" id="651791at2759"/>
<dbReference type="Gene3D" id="3.30.710.10">
    <property type="entry name" value="Potassium Channel Kv1.1, Chain A"/>
    <property type="match status" value="1"/>
</dbReference>
<sequence length="394" mass="42182">MGDNNESASTIVVTTTSASHVLDIKGYPKLIKLLPNGKGVASLPFAVQGRACTTSSWHVEFFPDGDLPARAGFVSLFAVLDRADSALKATVGFDLLDPATGDPVPRYASSAARDVVHDFTRPGAYSPHAGSSIRREELERVFRLLEAGGGSFSVRCNVTVFEFSGAAAAPAVPPPDLPRHLGGLLETREGADVSFLVGGAEDTTGCFSAHRCVLAARSPVFRAELYGGMAESAADGRCVRVDDMRPEVFGHLLRFAYTDSLPEPSDQEDADDHAIAMAQHLMEAADRYGMERLKLACEDTLCRHVGAGTGATTLALAEQHGCHRLKEACFEFLLKSPDALCSVMATDDFDHLSRSCPSLLKELICKLAARCSDPTEKPAEISPPCKRRKTKKSG</sequence>
<reference evidence="5 6" key="1">
    <citation type="journal article" date="2010" name="Nature">
        <title>Genome sequencing and analysis of the model grass Brachypodium distachyon.</title>
        <authorList>
            <consortium name="International Brachypodium Initiative"/>
        </authorList>
    </citation>
    <scope>NUCLEOTIDE SEQUENCE [LARGE SCALE GENOMIC DNA]</scope>
    <source>
        <strain evidence="5 6">Bd21</strain>
    </source>
</reference>
<proteinExistence type="inferred from homology"/>
<dbReference type="KEGG" id="bdi:100827038"/>
<dbReference type="SMART" id="SM00225">
    <property type="entry name" value="BTB"/>
    <property type="match status" value="1"/>
</dbReference>
<dbReference type="SUPFAM" id="SSF49599">
    <property type="entry name" value="TRAF domain-like"/>
    <property type="match status" value="1"/>
</dbReference>
<dbReference type="GO" id="GO:0016567">
    <property type="term" value="P:protein ubiquitination"/>
    <property type="evidence" value="ECO:0007669"/>
    <property type="project" value="InterPro"/>
</dbReference>
<dbReference type="PANTHER" id="PTHR26379">
    <property type="entry name" value="BTB/POZ AND MATH DOMAIN-CONTAINING PROTEIN 1"/>
    <property type="match status" value="1"/>
</dbReference>
<dbReference type="Pfam" id="PF00651">
    <property type="entry name" value="BTB"/>
    <property type="match status" value="1"/>
</dbReference>
<evidence type="ECO:0000313" key="7">
    <source>
        <dbReference type="Proteomes" id="UP000008810"/>
    </source>
</evidence>
<dbReference type="PANTHER" id="PTHR26379:SF396">
    <property type="entry name" value="BTB_POZ DOMAIN CONTAINING PROTEIN"/>
    <property type="match status" value="1"/>
</dbReference>